<dbReference type="InterPro" id="IPR000014">
    <property type="entry name" value="PAS"/>
</dbReference>
<name>A0A2N0U560_9FLAO</name>
<dbReference type="Gene3D" id="1.10.287.130">
    <property type="match status" value="1"/>
</dbReference>
<dbReference type="PROSITE" id="PS50109">
    <property type="entry name" value="HIS_KIN"/>
    <property type="match status" value="1"/>
</dbReference>
<evidence type="ECO:0000256" key="4">
    <source>
        <dbReference type="ARBA" id="ARBA00022679"/>
    </source>
</evidence>
<proteinExistence type="predicted"/>
<protein>
    <recommendedName>
        <fullName evidence="2">histidine kinase</fullName>
        <ecNumber evidence="2">2.7.13.3</ecNumber>
    </recommendedName>
</protein>
<dbReference type="InterPro" id="IPR003594">
    <property type="entry name" value="HATPase_dom"/>
</dbReference>
<reference evidence="10 12" key="2">
    <citation type="submission" date="2016-09" db="EMBL/GenBank/DDBJ databases">
        <title>Genome Sequence of Salegentibacter salarius,Isolated from a Marine Solar Saltern of the Yellow Sea in South Korea.</title>
        <authorList>
            <person name="Zheng Q."/>
            <person name="Liu Y."/>
        </authorList>
    </citation>
    <scope>NUCLEOTIDE SEQUENCE [LARGE SCALE GENOMIC DNA]</scope>
    <source>
        <strain evidence="10 12">KCTC 12974</strain>
    </source>
</reference>
<evidence type="ECO:0000313" key="11">
    <source>
        <dbReference type="EMBL" id="PKD22124.1"/>
    </source>
</evidence>
<dbReference type="Proteomes" id="UP000232533">
    <property type="component" value="Unassembled WGS sequence"/>
</dbReference>
<dbReference type="PROSITE" id="PS50113">
    <property type="entry name" value="PAC"/>
    <property type="match status" value="1"/>
</dbReference>
<dbReference type="EMBL" id="MJBR01000001">
    <property type="protein sequence ID" value="OEY73924.1"/>
    <property type="molecule type" value="Genomic_DNA"/>
</dbReference>
<dbReference type="InterPro" id="IPR036890">
    <property type="entry name" value="HATPase_C_sf"/>
</dbReference>
<feature type="domain" description="PAS" evidence="8">
    <location>
        <begin position="214"/>
        <end position="284"/>
    </location>
</feature>
<evidence type="ECO:0000256" key="3">
    <source>
        <dbReference type="ARBA" id="ARBA00022553"/>
    </source>
</evidence>
<dbReference type="Proteomes" id="UP000176009">
    <property type="component" value="Unassembled WGS sequence"/>
</dbReference>
<dbReference type="CDD" id="cd00082">
    <property type="entry name" value="HisKA"/>
    <property type="match status" value="1"/>
</dbReference>
<accession>A0A2N0U560</accession>
<evidence type="ECO:0000259" key="8">
    <source>
        <dbReference type="PROSITE" id="PS50112"/>
    </source>
</evidence>
<keyword evidence="3" id="KW-0597">Phosphoprotein</keyword>
<evidence type="ECO:0000313" key="12">
    <source>
        <dbReference type="Proteomes" id="UP000176009"/>
    </source>
</evidence>
<dbReference type="OrthoDB" id="9781208at2"/>
<dbReference type="InterPro" id="IPR004358">
    <property type="entry name" value="Sig_transdc_His_kin-like_C"/>
</dbReference>
<dbReference type="EC" id="2.7.13.3" evidence="2"/>
<keyword evidence="4" id="KW-0808">Transferase</keyword>
<dbReference type="InterPro" id="IPR013656">
    <property type="entry name" value="PAS_4"/>
</dbReference>
<dbReference type="SUPFAM" id="SSF55874">
    <property type="entry name" value="ATPase domain of HSP90 chaperone/DNA topoisomerase II/histidine kinase"/>
    <property type="match status" value="1"/>
</dbReference>
<dbReference type="SUPFAM" id="SSF55785">
    <property type="entry name" value="PYP-like sensor domain (PAS domain)"/>
    <property type="match status" value="3"/>
</dbReference>
<dbReference type="InterPro" id="IPR000700">
    <property type="entry name" value="PAS-assoc_C"/>
</dbReference>
<dbReference type="SUPFAM" id="SSF47384">
    <property type="entry name" value="Homodimeric domain of signal transducing histidine kinase"/>
    <property type="match status" value="1"/>
</dbReference>
<dbReference type="InterPro" id="IPR036097">
    <property type="entry name" value="HisK_dim/P_sf"/>
</dbReference>
<evidence type="ECO:0000259" key="9">
    <source>
        <dbReference type="PROSITE" id="PS50113"/>
    </source>
</evidence>
<organism evidence="11 13">
    <name type="scientific">Salegentibacter salarius</name>
    <dbReference type="NCBI Taxonomy" id="435906"/>
    <lineage>
        <taxon>Bacteria</taxon>
        <taxon>Pseudomonadati</taxon>
        <taxon>Bacteroidota</taxon>
        <taxon>Flavobacteriia</taxon>
        <taxon>Flavobacteriales</taxon>
        <taxon>Flavobacteriaceae</taxon>
        <taxon>Salegentibacter</taxon>
    </lineage>
</organism>
<dbReference type="PANTHER" id="PTHR43304">
    <property type="entry name" value="PHYTOCHROME-LIKE PROTEIN CPH1"/>
    <property type="match status" value="1"/>
</dbReference>
<dbReference type="PROSITE" id="PS50112">
    <property type="entry name" value="PAS"/>
    <property type="match status" value="2"/>
</dbReference>
<dbReference type="SMART" id="SM00387">
    <property type="entry name" value="HATPase_c"/>
    <property type="match status" value="1"/>
</dbReference>
<dbReference type="FunFam" id="3.30.565.10:FF:000006">
    <property type="entry name" value="Sensor histidine kinase WalK"/>
    <property type="match status" value="1"/>
</dbReference>
<keyword evidence="12" id="KW-1185">Reference proteome</keyword>
<dbReference type="AlphaFoldDB" id="A0A2N0U560"/>
<dbReference type="InterPro" id="IPR035965">
    <property type="entry name" value="PAS-like_dom_sf"/>
</dbReference>
<dbReference type="GO" id="GO:0000155">
    <property type="term" value="F:phosphorelay sensor kinase activity"/>
    <property type="evidence" value="ECO:0007669"/>
    <property type="project" value="InterPro"/>
</dbReference>
<evidence type="ECO:0000313" key="13">
    <source>
        <dbReference type="Proteomes" id="UP000232533"/>
    </source>
</evidence>
<comment type="caution">
    <text evidence="11">The sequence shown here is derived from an EMBL/GenBank/DDBJ whole genome shotgun (WGS) entry which is preliminary data.</text>
</comment>
<dbReference type="NCBIfam" id="TIGR00229">
    <property type="entry name" value="sensory_box"/>
    <property type="match status" value="3"/>
</dbReference>
<dbReference type="SMART" id="SM00086">
    <property type="entry name" value="PAC"/>
    <property type="match status" value="2"/>
</dbReference>
<dbReference type="RefSeq" id="WP_070052466.1">
    <property type="nucleotide sequence ID" value="NZ_FVZF01000001.1"/>
</dbReference>
<dbReference type="Pfam" id="PF13426">
    <property type="entry name" value="PAS_9"/>
    <property type="match status" value="2"/>
</dbReference>
<dbReference type="PRINTS" id="PR00344">
    <property type="entry name" value="BCTRLSENSOR"/>
</dbReference>
<dbReference type="InterPro" id="IPR052162">
    <property type="entry name" value="Sensor_kinase/Photoreceptor"/>
</dbReference>
<gene>
    <name evidence="11" type="ORF">APR40_00420</name>
    <name evidence="10" type="ORF">BHS39_00420</name>
</gene>
<dbReference type="InterPro" id="IPR005467">
    <property type="entry name" value="His_kinase_dom"/>
</dbReference>
<feature type="coiled-coil region" evidence="6">
    <location>
        <begin position="449"/>
        <end position="483"/>
    </location>
</feature>
<comment type="catalytic activity">
    <reaction evidence="1">
        <text>ATP + protein L-histidine = ADP + protein N-phospho-L-histidine.</text>
        <dbReference type="EC" id="2.7.13.3"/>
    </reaction>
</comment>
<dbReference type="EMBL" id="LKTR01000001">
    <property type="protein sequence ID" value="PKD22124.1"/>
    <property type="molecule type" value="Genomic_DNA"/>
</dbReference>
<dbReference type="Gene3D" id="3.30.565.10">
    <property type="entry name" value="Histidine kinase-like ATPase, C-terminal domain"/>
    <property type="match status" value="1"/>
</dbReference>
<dbReference type="Pfam" id="PF08448">
    <property type="entry name" value="PAS_4"/>
    <property type="match status" value="1"/>
</dbReference>
<dbReference type="InterPro" id="IPR003661">
    <property type="entry name" value="HisK_dim/P_dom"/>
</dbReference>
<dbReference type="SMART" id="SM00388">
    <property type="entry name" value="HisKA"/>
    <property type="match status" value="1"/>
</dbReference>
<dbReference type="PANTHER" id="PTHR43304:SF1">
    <property type="entry name" value="PAC DOMAIN-CONTAINING PROTEIN"/>
    <property type="match status" value="1"/>
</dbReference>
<sequence>MEYFRRRISKEHFKKRLKAQLSVKEIFPPEIWTEFLGDFETNQGVLHNVFAFSKTEAIEIFSSPCLDDEGNIKNYSLGIKVVPPRDTNSSENIIQLKNILENSSLAIFLSDPNGLIVEVNRAACRLFGYSIKELKQLSREDIMQKNSDLEMAVQQRNKAGELRTELVGIKKNGETFPCEVHSVIYTNNDGEKRTSTTIVDISDRKKQELMAENSKQAFQSLFDYNPDVVYSFDLKGNFVDLNEAALNLVEGPREKVREVNFLPLIAPEDRDRVMMHSSMAVSDEVQRYKTNFISLKGTKKVLDVTNFPIYVNKKITGVYGIAKDITKQVEIEQKLREEHNMFRAIIDYIPDHIFVVNEKHETILTNHSFYKNYYGVENEQESLGLTALEFFEKEEATKVLEDNTQVMNNGIPVINREDIDQNFNGKKNYTLLTKVPFKFGDNKKGLVGISRNITEIKEKEKALEELNAALKKHADELALSNKELEQFAYIASHDLQEPLRMVTSFLTQLKKKYDHKLDDKAQQYIYFAHDGATRMRQIILDLLEYSRVGRVAHKVTAVNLEHLVSEVLSLQKKSIEEKNAKIEIGVLPELEVEEPVLRQLFSNLIGNALKYYSKERQPEIKISSLEKEKHWEFKISDNGIGIEEEFKEQIFIIFQRLHQRDEYEGTGIGLAICKKIVDNFGGEIWVDSRLGEGSSFYFTIPKQF</sequence>
<dbReference type="Pfam" id="PF00512">
    <property type="entry name" value="HisKA"/>
    <property type="match status" value="1"/>
</dbReference>
<feature type="domain" description="PAC" evidence="9">
    <location>
        <begin position="286"/>
        <end position="337"/>
    </location>
</feature>
<reference evidence="11 13" key="1">
    <citation type="submission" date="2015-10" db="EMBL/GenBank/DDBJ databases">
        <title>Draft genome sequence of Salegentibacter salinarum KCTC 12975.</title>
        <authorList>
            <person name="Lin W."/>
            <person name="Zheng Q."/>
        </authorList>
    </citation>
    <scope>NUCLEOTIDE SEQUENCE [LARGE SCALE GENOMIC DNA]</scope>
    <source>
        <strain evidence="11 13">KCTC 12974</strain>
    </source>
</reference>
<dbReference type="SMART" id="SM00091">
    <property type="entry name" value="PAS"/>
    <property type="match status" value="3"/>
</dbReference>
<evidence type="ECO:0000259" key="7">
    <source>
        <dbReference type="PROSITE" id="PS50109"/>
    </source>
</evidence>
<evidence type="ECO:0000256" key="1">
    <source>
        <dbReference type="ARBA" id="ARBA00000085"/>
    </source>
</evidence>
<feature type="domain" description="PAS" evidence="8">
    <location>
        <begin position="92"/>
        <end position="134"/>
    </location>
</feature>
<evidence type="ECO:0000256" key="2">
    <source>
        <dbReference type="ARBA" id="ARBA00012438"/>
    </source>
</evidence>
<keyword evidence="5" id="KW-0418">Kinase</keyword>
<evidence type="ECO:0000256" key="5">
    <source>
        <dbReference type="ARBA" id="ARBA00022777"/>
    </source>
</evidence>
<feature type="domain" description="Histidine kinase" evidence="7">
    <location>
        <begin position="490"/>
        <end position="704"/>
    </location>
</feature>
<evidence type="ECO:0000313" key="10">
    <source>
        <dbReference type="EMBL" id="OEY73924.1"/>
    </source>
</evidence>
<keyword evidence="6" id="KW-0175">Coiled coil</keyword>
<dbReference type="InterPro" id="IPR001610">
    <property type="entry name" value="PAC"/>
</dbReference>
<dbReference type="CDD" id="cd00130">
    <property type="entry name" value="PAS"/>
    <property type="match status" value="2"/>
</dbReference>
<evidence type="ECO:0000256" key="6">
    <source>
        <dbReference type="SAM" id="Coils"/>
    </source>
</evidence>
<dbReference type="Pfam" id="PF02518">
    <property type="entry name" value="HATPase_c"/>
    <property type="match status" value="1"/>
</dbReference>
<dbReference type="Gene3D" id="3.30.450.20">
    <property type="entry name" value="PAS domain"/>
    <property type="match status" value="3"/>
</dbReference>